<evidence type="ECO:0000256" key="8">
    <source>
        <dbReference type="SAM" id="MobiDB-lite"/>
    </source>
</evidence>
<sequence length="237" mass="26046">MVSPRSQSWGNRGSEPPGALWGSALRPFAPPKTPYGGVHSVHDPHPRILDPHPIFLPPPRPPQVPFGETRHVREWLGVSGEVRRPPAEHPKRPVLGWSCRRSEVSGARFWGLFRSLCPDPRGFFRHCFVHNHCPLLFLAPSGRNLALAELPPAQRARLVALCDRALARAVELLGVRLVVGVGGYARQRARRALGAAGLAVRVEGIPHPSPRSARANRGWEEEARARLGDAQSPLLFG</sequence>
<dbReference type="GO" id="GO:0017065">
    <property type="term" value="F:single-strand selective uracil DNA N-glycosylase activity"/>
    <property type="evidence" value="ECO:0007669"/>
    <property type="project" value="InterPro"/>
</dbReference>
<dbReference type="GO" id="GO:0005634">
    <property type="term" value="C:nucleus"/>
    <property type="evidence" value="ECO:0007669"/>
    <property type="project" value="UniProtKB-SubCell"/>
</dbReference>
<evidence type="ECO:0000256" key="7">
    <source>
        <dbReference type="ARBA" id="ARBA00023242"/>
    </source>
</evidence>
<dbReference type="Ensembl" id="ENSACDT00005008769.1">
    <property type="protein sequence ID" value="ENSACDP00005007287.1"/>
    <property type="gene ID" value="ENSACDG00005005337.1"/>
</dbReference>
<name>A0A8B9IGS7_ANSCY</name>
<keyword evidence="11" id="KW-1185">Reference proteome</keyword>
<dbReference type="InterPro" id="IPR036895">
    <property type="entry name" value="Uracil-DNA_glycosylase-like_sf"/>
</dbReference>
<evidence type="ECO:0000256" key="2">
    <source>
        <dbReference type="ARBA" id="ARBA00007889"/>
    </source>
</evidence>
<dbReference type="GO" id="GO:0006284">
    <property type="term" value="P:base-excision repair"/>
    <property type="evidence" value="ECO:0007669"/>
    <property type="project" value="InterPro"/>
</dbReference>
<evidence type="ECO:0000259" key="9">
    <source>
        <dbReference type="Pfam" id="PF03167"/>
    </source>
</evidence>
<feature type="region of interest" description="Disordered" evidence="8">
    <location>
        <begin position="1"/>
        <end position="25"/>
    </location>
</feature>
<keyword evidence="5" id="KW-0238">DNA-binding</keyword>
<keyword evidence="4" id="KW-0378">Hydrolase</keyword>
<dbReference type="SUPFAM" id="SSF52141">
    <property type="entry name" value="Uracil-DNA glycosylase-like"/>
    <property type="match status" value="1"/>
</dbReference>
<protein>
    <submittedName>
        <fullName evidence="10">Single-strand-selective monofunctional uracil-DNA glycosylase 1</fullName>
    </submittedName>
</protein>
<dbReference type="InterPro" id="IPR039134">
    <property type="entry name" value="SMUG1"/>
</dbReference>
<dbReference type="GO" id="GO:0000703">
    <property type="term" value="F:oxidized pyrimidine nucleobase lesion DNA N-glycosylase activity"/>
    <property type="evidence" value="ECO:0007669"/>
    <property type="project" value="TreeGrafter"/>
</dbReference>
<organism evidence="10 11">
    <name type="scientific">Anser cygnoides</name>
    <name type="common">Swan goose</name>
    <dbReference type="NCBI Taxonomy" id="8845"/>
    <lineage>
        <taxon>Eukaryota</taxon>
        <taxon>Metazoa</taxon>
        <taxon>Chordata</taxon>
        <taxon>Craniata</taxon>
        <taxon>Vertebrata</taxon>
        <taxon>Euteleostomi</taxon>
        <taxon>Archelosauria</taxon>
        <taxon>Archosauria</taxon>
        <taxon>Dinosauria</taxon>
        <taxon>Saurischia</taxon>
        <taxon>Theropoda</taxon>
        <taxon>Coelurosauria</taxon>
        <taxon>Aves</taxon>
        <taxon>Neognathae</taxon>
        <taxon>Galloanserae</taxon>
        <taxon>Anseriformes</taxon>
        <taxon>Anatidae</taxon>
        <taxon>Anserinae</taxon>
        <taxon>Anser</taxon>
    </lineage>
</organism>
<dbReference type="PANTHER" id="PTHR13235">
    <property type="entry name" value="SINGLE-STRAND SELECTIVE MONOFUNCTIONAL URACIL DNA GLYCOSYLASE"/>
    <property type="match status" value="1"/>
</dbReference>
<dbReference type="Pfam" id="PF03167">
    <property type="entry name" value="UDG"/>
    <property type="match status" value="1"/>
</dbReference>
<evidence type="ECO:0000256" key="1">
    <source>
        <dbReference type="ARBA" id="ARBA00004123"/>
    </source>
</evidence>
<accession>A0A8B9IGS7</accession>
<comment type="subcellular location">
    <subcellularLocation>
        <location evidence="1">Nucleus</location>
    </subcellularLocation>
</comment>
<dbReference type="Proteomes" id="UP000694521">
    <property type="component" value="Unplaced"/>
</dbReference>
<keyword evidence="7" id="KW-0539">Nucleus</keyword>
<evidence type="ECO:0000313" key="10">
    <source>
        <dbReference type="Ensembl" id="ENSACDP00005007287.1"/>
    </source>
</evidence>
<dbReference type="AlphaFoldDB" id="A0A8B9IGS7"/>
<evidence type="ECO:0000313" key="11">
    <source>
        <dbReference type="Proteomes" id="UP000694521"/>
    </source>
</evidence>
<evidence type="ECO:0000256" key="4">
    <source>
        <dbReference type="ARBA" id="ARBA00022801"/>
    </source>
</evidence>
<feature type="compositionally biased region" description="Polar residues" evidence="8">
    <location>
        <begin position="1"/>
        <end position="11"/>
    </location>
</feature>
<proteinExistence type="inferred from homology"/>
<dbReference type="PANTHER" id="PTHR13235:SF2">
    <property type="entry name" value="SINGLE-STRAND SELECTIVE MONOFUNCTIONAL URACIL DNA GLYCOSYLASE"/>
    <property type="match status" value="1"/>
</dbReference>
<reference evidence="10" key="2">
    <citation type="submission" date="2025-09" db="UniProtKB">
        <authorList>
            <consortium name="Ensembl"/>
        </authorList>
    </citation>
    <scope>IDENTIFICATION</scope>
</reference>
<dbReference type="Gene3D" id="3.40.470.10">
    <property type="entry name" value="Uracil-DNA glycosylase-like domain"/>
    <property type="match status" value="1"/>
</dbReference>
<evidence type="ECO:0000256" key="3">
    <source>
        <dbReference type="ARBA" id="ARBA00022763"/>
    </source>
</evidence>
<feature type="domain" description="Uracil-DNA glycosylase-like" evidence="9">
    <location>
        <begin position="105"/>
        <end position="217"/>
    </location>
</feature>
<evidence type="ECO:0000256" key="5">
    <source>
        <dbReference type="ARBA" id="ARBA00023125"/>
    </source>
</evidence>
<keyword evidence="3" id="KW-0227">DNA damage</keyword>
<dbReference type="GO" id="GO:0003677">
    <property type="term" value="F:DNA binding"/>
    <property type="evidence" value="ECO:0007669"/>
    <property type="project" value="UniProtKB-KW"/>
</dbReference>
<dbReference type="InterPro" id="IPR005122">
    <property type="entry name" value="Uracil-DNA_glycosylase-like"/>
</dbReference>
<comment type="similarity">
    <text evidence="2">Belongs to the uracil-DNA glycosylase (UDG) superfamily. SMUG1 family.</text>
</comment>
<reference evidence="10" key="1">
    <citation type="submission" date="2025-08" db="UniProtKB">
        <authorList>
            <consortium name="Ensembl"/>
        </authorList>
    </citation>
    <scope>IDENTIFICATION</scope>
</reference>
<keyword evidence="6" id="KW-0234">DNA repair</keyword>
<evidence type="ECO:0000256" key="6">
    <source>
        <dbReference type="ARBA" id="ARBA00023204"/>
    </source>
</evidence>